<gene>
    <name evidence="7" type="ORF">N4G40_18545</name>
</gene>
<evidence type="ECO:0000256" key="1">
    <source>
        <dbReference type="ARBA" id="ARBA00022553"/>
    </source>
</evidence>
<accession>A0ABU5LK00</accession>
<evidence type="ECO:0000256" key="4">
    <source>
        <dbReference type="PROSITE-ProRule" id="PRU00169"/>
    </source>
</evidence>
<dbReference type="PROSITE" id="PS50110">
    <property type="entry name" value="RESPONSE_REGULATORY"/>
    <property type="match status" value="1"/>
</dbReference>
<keyword evidence="1 4" id="KW-0597">Phosphoprotein</keyword>
<dbReference type="SMART" id="SM00448">
    <property type="entry name" value="REC"/>
    <property type="match status" value="1"/>
</dbReference>
<protein>
    <submittedName>
        <fullName evidence="7">Response regulator transcription factor</fullName>
    </submittedName>
</protein>
<organism evidence="7 8">
    <name type="scientific">Pantoea eucrina</name>
    <dbReference type="NCBI Taxonomy" id="472693"/>
    <lineage>
        <taxon>Bacteria</taxon>
        <taxon>Pseudomonadati</taxon>
        <taxon>Pseudomonadota</taxon>
        <taxon>Gammaproteobacteria</taxon>
        <taxon>Enterobacterales</taxon>
        <taxon>Erwiniaceae</taxon>
        <taxon>Pantoea</taxon>
    </lineage>
</organism>
<sequence>MAKFMIVDDHPLAIMAIKTLLETEGHEVVAETGDAHRVLHLIEKHAPEGLILDIDLPNKDGIEVLKSIRDKQIMIPVIVMSGKNAQHYAPESMRYGANGFISKKNELENLKVAVKAVLGGYAYFPLQYYDHGNKNGMNHDGDKIRQLSTREYQVLKMLSEGIEIIEIAAQLEISNKTVSTYKARIMEKLSLRNQKELLDFARINHIS</sequence>
<feature type="domain" description="HTH luxR-type" evidence="5">
    <location>
        <begin position="140"/>
        <end position="205"/>
    </location>
</feature>
<dbReference type="PRINTS" id="PR00038">
    <property type="entry name" value="HTHLUXR"/>
</dbReference>
<keyword evidence="2" id="KW-0902">Two-component regulatory system</keyword>
<dbReference type="EMBL" id="JAOBTT010000002">
    <property type="protein sequence ID" value="MDZ7280257.1"/>
    <property type="molecule type" value="Genomic_DNA"/>
</dbReference>
<dbReference type="SMART" id="SM00421">
    <property type="entry name" value="HTH_LUXR"/>
    <property type="match status" value="1"/>
</dbReference>
<comment type="caution">
    <text evidence="7">The sequence shown here is derived from an EMBL/GenBank/DDBJ whole genome shotgun (WGS) entry which is preliminary data.</text>
</comment>
<keyword evidence="3" id="KW-0238">DNA-binding</keyword>
<evidence type="ECO:0000259" key="5">
    <source>
        <dbReference type="PROSITE" id="PS50043"/>
    </source>
</evidence>
<dbReference type="InterPro" id="IPR016032">
    <property type="entry name" value="Sig_transdc_resp-reg_C-effctor"/>
</dbReference>
<dbReference type="SUPFAM" id="SSF46894">
    <property type="entry name" value="C-terminal effector domain of the bipartite response regulators"/>
    <property type="match status" value="1"/>
</dbReference>
<dbReference type="Gene3D" id="1.10.10.10">
    <property type="entry name" value="Winged helix-like DNA-binding domain superfamily/Winged helix DNA-binding domain"/>
    <property type="match status" value="1"/>
</dbReference>
<keyword evidence="8" id="KW-1185">Reference proteome</keyword>
<dbReference type="PANTHER" id="PTHR45566">
    <property type="entry name" value="HTH-TYPE TRANSCRIPTIONAL REGULATOR YHJB-RELATED"/>
    <property type="match status" value="1"/>
</dbReference>
<dbReference type="Gene3D" id="3.40.50.2300">
    <property type="match status" value="1"/>
</dbReference>
<dbReference type="Pfam" id="PF00196">
    <property type="entry name" value="GerE"/>
    <property type="match status" value="1"/>
</dbReference>
<feature type="modified residue" description="4-aspartylphosphate" evidence="4">
    <location>
        <position position="53"/>
    </location>
</feature>
<evidence type="ECO:0000313" key="8">
    <source>
        <dbReference type="Proteomes" id="UP001288620"/>
    </source>
</evidence>
<dbReference type="RefSeq" id="WP_322544146.1">
    <property type="nucleotide sequence ID" value="NZ_JAOBTT010000002.1"/>
</dbReference>
<dbReference type="InterPro" id="IPR051015">
    <property type="entry name" value="EvgA-like"/>
</dbReference>
<dbReference type="Pfam" id="PF00072">
    <property type="entry name" value="Response_reg"/>
    <property type="match status" value="1"/>
</dbReference>
<evidence type="ECO:0000313" key="7">
    <source>
        <dbReference type="EMBL" id="MDZ7280257.1"/>
    </source>
</evidence>
<dbReference type="CDD" id="cd06170">
    <property type="entry name" value="LuxR_C_like"/>
    <property type="match status" value="1"/>
</dbReference>
<dbReference type="PANTHER" id="PTHR45566:SF1">
    <property type="entry name" value="HTH-TYPE TRANSCRIPTIONAL REGULATOR YHJB-RELATED"/>
    <property type="match status" value="1"/>
</dbReference>
<dbReference type="InterPro" id="IPR036388">
    <property type="entry name" value="WH-like_DNA-bd_sf"/>
</dbReference>
<proteinExistence type="predicted"/>
<evidence type="ECO:0000256" key="2">
    <source>
        <dbReference type="ARBA" id="ARBA00023012"/>
    </source>
</evidence>
<dbReference type="PROSITE" id="PS50043">
    <property type="entry name" value="HTH_LUXR_2"/>
    <property type="match status" value="1"/>
</dbReference>
<feature type="domain" description="Response regulatory" evidence="6">
    <location>
        <begin position="3"/>
        <end position="118"/>
    </location>
</feature>
<dbReference type="InterPro" id="IPR001789">
    <property type="entry name" value="Sig_transdc_resp-reg_receiver"/>
</dbReference>
<name>A0ABU5LK00_9GAMM</name>
<dbReference type="SUPFAM" id="SSF52172">
    <property type="entry name" value="CheY-like"/>
    <property type="match status" value="1"/>
</dbReference>
<dbReference type="InterPro" id="IPR000792">
    <property type="entry name" value="Tscrpt_reg_LuxR_C"/>
</dbReference>
<dbReference type="InterPro" id="IPR058245">
    <property type="entry name" value="NreC/VraR/RcsB-like_REC"/>
</dbReference>
<reference evidence="8" key="1">
    <citation type="submission" date="2023-07" db="EMBL/GenBank/DDBJ databases">
        <title>Structural and functional analysis of rice phyllospheric bacteria for their antimicrobial properties and defense elicitation against blast disease.</title>
        <authorList>
            <person name="Sahu K.P."/>
            <person name="Asharani P."/>
            <person name="Kumar M."/>
            <person name="Reddy B."/>
            <person name="Kumar A."/>
        </authorList>
    </citation>
    <scope>NUCLEOTIDE SEQUENCE [LARGE SCALE GENOMIC DNA]</scope>
    <source>
        <strain evidence="8">OsEp_Plm_30P10</strain>
    </source>
</reference>
<dbReference type="CDD" id="cd17535">
    <property type="entry name" value="REC_NarL-like"/>
    <property type="match status" value="1"/>
</dbReference>
<evidence type="ECO:0000259" key="6">
    <source>
        <dbReference type="PROSITE" id="PS50110"/>
    </source>
</evidence>
<dbReference type="InterPro" id="IPR011006">
    <property type="entry name" value="CheY-like_superfamily"/>
</dbReference>
<evidence type="ECO:0000256" key="3">
    <source>
        <dbReference type="ARBA" id="ARBA00023125"/>
    </source>
</evidence>
<dbReference type="Proteomes" id="UP001288620">
    <property type="component" value="Unassembled WGS sequence"/>
</dbReference>